<dbReference type="OrthoDB" id="2624371at2759"/>
<name>A0A0C9W7H5_9AGAM</name>
<reference evidence="2 3" key="1">
    <citation type="submission" date="2014-04" db="EMBL/GenBank/DDBJ databases">
        <title>Evolutionary Origins and Diversification of the Mycorrhizal Mutualists.</title>
        <authorList>
            <consortium name="DOE Joint Genome Institute"/>
            <consortium name="Mycorrhizal Genomics Consortium"/>
            <person name="Kohler A."/>
            <person name="Kuo A."/>
            <person name="Nagy L.G."/>
            <person name="Floudas D."/>
            <person name="Copeland A."/>
            <person name="Barry K.W."/>
            <person name="Cichocki N."/>
            <person name="Veneault-Fourrey C."/>
            <person name="LaButti K."/>
            <person name="Lindquist E.A."/>
            <person name="Lipzen A."/>
            <person name="Lundell T."/>
            <person name="Morin E."/>
            <person name="Murat C."/>
            <person name="Riley R."/>
            <person name="Ohm R."/>
            <person name="Sun H."/>
            <person name="Tunlid A."/>
            <person name="Henrissat B."/>
            <person name="Grigoriev I.V."/>
            <person name="Hibbett D.S."/>
            <person name="Martin F."/>
        </authorList>
    </citation>
    <scope>NUCLEOTIDE SEQUENCE [LARGE SCALE GENOMIC DNA]</scope>
    <source>
        <strain evidence="2 3">MD-312</strain>
    </source>
</reference>
<sequence length="872" mass="99163">MQSSPRKRIRFDQPLRPDLKATATEAPKSVGAQDLSVHAQSSASIHPANTDQQFYIKVVHHPHAGLPLDIIPLQSNNLHSSTSLQAISQTQTYQSLAPDRCWAPFATLQDFEFTETAVQGAMRKGTIDSLLRGIQSSWASGTSITLKNHHDVDEVLRVARMYYVQGVSYEFKFPYRDPWEIYCQWITDPTLAPFIFWHPVQKFIHCGGSEQQIFDESYTAMRWWDIQSSLPETKQDGIPHCFLPSILWLDKGMITKRVRKHPILLRAAFVPREIRNGSGNGGGVLVGYMPVIRDLSDPSSRNTAETLAWACFKREVYHKVLQVIFGSLRHRARSGEAIKCGDDLNRVIYPGIPIESLDGEESCKTTATRAALADHPCPKCLVRHEQLHNIDETFTQRTTQSMMAVYQKAACASTKSEAESILQSHGLHGTQNFFWTFRHSDPYLAASYDALHSDDLGKWGRHLWVLTLQELERLKAKGQLACHMRHVSRWPNLKHFNDVTTVEYTDGDAHLDILRCILPCIVQLLPVNSELVHCIRAYSQYRMMIDLPCLTTDRFARLENYITTYKKCCQRVSRVLGKNFNFYKQHAINHVIEDIKQKGALNNYSTRPGEGFHQEVQEAYEQTNCKNTDPQMARIDENQEAVAHIRMLIDNEERRQAELHVPEPTEDGDTNLEEPASVTPGPPVHWKLGSPLKLSTSHDLLDDQRAALRLHGLLKKCLQDAGEDLENNDGPIKIRPFKCLYLTYQSQVDWKEGRDILRCNPVFHGEPRYDCVLVNTELGDLSPARLRGLYRCSLSSAATFDVALVNTFRPSSWQPKTKWCGAKVFEQSSVDAFIPIKYLIRGVHMIKAFGTKEGRFFLNDLVDGDIFLRAGN</sequence>
<dbReference type="Proteomes" id="UP000053820">
    <property type="component" value="Unassembled WGS sequence"/>
</dbReference>
<dbReference type="EMBL" id="KN839909">
    <property type="protein sequence ID" value="KIJ58811.1"/>
    <property type="molecule type" value="Genomic_DNA"/>
</dbReference>
<evidence type="ECO:0000313" key="3">
    <source>
        <dbReference type="Proteomes" id="UP000053820"/>
    </source>
</evidence>
<protein>
    <submittedName>
        <fullName evidence="2">Uncharacterized protein</fullName>
    </submittedName>
</protein>
<keyword evidence="3" id="KW-1185">Reference proteome</keyword>
<evidence type="ECO:0000313" key="2">
    <source>
        <dbReference type="EMBL" id="KIJ58811.1"/>
    </source>
</evidence>
<feature type="region of interest" description="Disordered" evidence="1">
    <location>
        <begin position="660"/>
        <end position="684"/>
    </location>
</feature>
<gene>
    <name evidence="2" type="ORF">HYDPIDRAFT_33775</name>
</gene>
<organism evidence="2 3">
    <name type="scientific">Hydnomerulius pinastri MD-312</name>
    <dbReference type="NCBI Taxonomy" id="994086"/>
    <lineage>
        <taxon>Eukaryota</taxon>
        <taxon>Fungi</taxon>
        <taxon>Dikarya</taxon>
        <taxon>Basidiomycota</taxon>
        <taxon>Agaricomycotina</taxon>
        <taxon>Agaricomycetes</taxon>
        <taxon>Agaricomycetidae</taxon>
        <taxon>Boletales</taxon>
        <taxon>Boletales incertae sedis</taxon>
        <taxon>Leucogyrophana</taxon>
    </lineage>
</organism>
<accession>A0A0C9W7H5</accession>
<dbReference type="InterPro" id="IPR041078">
    <property type="entry name" value="Plavaka"/>
</dbReference>
<dbReference type="AlphaFoldDB" id="A0A0C9W7H5"/>
<proteinExistence type="predicted"/>
<dbReference type="Pfam" id="PF18759">
    <property type="entry name" value="Plavaka"/>
    <property type="match status" value="1"/>
</dbReference>
<evidence type="ECO:0000256" key="1">
    <source>
        <dbReference type="SAM" id="MobiDB-lite"/>
    </source>
</evidence>
<dbReference type="HOGENOM" id="CLU_009122_0_0_1"/>